<comment type="caution">
    <text evidence="1">The sequence shown here is derived from an EMBL/GenBank/DDBJ whole genome shotgun (WGS) entry which is preliminary data.</text>
</comment>
<dbReference type="AlphaFoldDB" id="A0A8J3VGD3"/>
<keyword evidence="2" id="KW-1185">Reference proteome</keyword>
<name>A0A8J3VGD3_9ACTN</name>
<evidence type="ECO:0000313" key="1">
    <source>
        <dbReference type="EMBL" id="GIH05290.1"/>
    </source>
</evidence>
<dbReference type="EMBL" id="BONY01000018">
    <property type="protein sequence ID" value="GIH05290.1"/>
    <property type="molecule type" value="Genomic_DNA"/>
</dbReference>
<organism evidence="1 2">
    <name type="scientific">Rhizocola hellebori</name>
    <dbReference type="NCBI Taxonomy" id="1392758"/>
    <lineage>
        <taxon>Bacteria</taxon>
        <taxon>Bacillati</taxon>
        <taxon>Actinomycetota</taxon>
        <taxon>Actinomycetes</taxon>
        <taxon>Micromonosporales</taxon>
        <taxon>Micromonosporaceae</taxon>
        <taxon>Rhizocola</taxon>
    </lineage>
</organism>
<reference evidence="1" key="1">
    <citation type="submission" date="2021-01" db="EMBL/GenBank/DDBJ databases">
        <title>Whole genome shotgun sequence of Rhizocola hellebori NBRC 109834.</title>
        <authorList>
            <person name="Komaki H."/>
            <person name="Tamura T."/>
        </authorList>
    </citation>
    <scope>NUCLEOTIDE SEQUENCE</scope>
    <source>
        <strain evidence="1">NBRC 109834</strain>
    </source>
</reference>
<accession>A0A8J3VGD3</accession>
<evidence type="ECO:0000313" key="2">
    <source>
        <dbReference type="Proteomes" id="UP000612899"/>
    </source>
</evidence>
<proteinExistence type="predicted"/>
<dbReference type="Proteomes" id="UP000612899">
    <property type="component" value="Unassembled WGS sequence"/>
</dbReference>
<gene>
    <name evidence="1" type="ORF">Rhe02_33570</name>
</gene>
<sequence length="226" mass="23469">MISKEGVDLMKQQQLPSSGVNRRDVKRRALTIAVAALLVLLGPVATGTAHSEQAQPDTTFGSGTLVVGKDVAPGTYQTVVPTTSVGCYWARLSDLTGELDAILANANLEPGDMATVTINPDDAGFTSSRCGTWQPSQKVGPTAPAATIAGGTWIVGEDIQPGTYRATVPDESIGCYWARLSGLTGELDAILANANLEAGDRATVVIADGDAGFTSNRCGSWEKTDS</sequence>
<dbReference type="RefSeq" id="WP_203909151.1">
    <property type="nucleotide sequence ID" value="NZ_BONY01000018.1"/>
</dbReference>
<protein>
    <submittedName>
        <fullName evidence="1">Uncharacterized protein</fullName>
    </submittedName>
</protein>